<feature type="compositionally biased region" description="Acidic residues" evidence="1">
    <location>
        <begin position="22"/>
        <end position="36"/>
    </location>
</feature>
<organism evidence="2">
    <name type="scientific">Brassica napus</name>
    <name type="common">Rape</name>
    <dbReference type="NCBI Taxonomy" id="3708"/>
    <lineage>
        <taxon>Eukaryota</taxon>
        <taxon>Viridiplantae</taxon>
        <taxon>Streptophyta</taxon>
        <taxon>Embryophyta</taxon>
        <taxon>Tracheophyta</taxon>
        <taxon>Spermatophyta</taxon>
        <taxon>Magnoliopsida</taxon>
        <taxon>eudicotyledons</taxon>
        <taxon>Gunneridae</taxon>
        <taxon>Pentapetalae</taxon>
        <taxon>rosids</taxon>
        <taxon>malvids</taxon>
        <taxon>Brassicales</taxon>
        <taxon>Brassicaceae</taxon>
        <taxon>Brassiceae</taxon>
        <taxon>Brassica</taxon>
    </lineage>
</organism>
<protein>
    <submittedName>
        <fullName evidence="2">(rape) hypothetical protein</fullName>
    </submittedName>
</protein>
<sequence length="36" mass="4169">LTFQEYCKRYAKPEDIGAPEEISSDDDDDDILHENP</sequence>
<feature type="region of interest" description="Disordered" evidence="1">
    <location>
        <begin position="12"/>
        <end position="36"/>
    </location>
</feature>
<dbReference type="AlphaFoldDB" id="A0A816KYW8"/>
<evidence type="ECO:0000313" key="3">
    <source>
        <dbReference type="EMBL" id="CAF2077297.1"/>
    </source>
</evidence>
<reference evidence="2" key="1">
    <citation type="submission" date="2021-01" db="EMBL/GenBank/DDBJ databases">
        <authorList>
            <consortium name="Genoscope - CEA"/>
            <person name="William W."/>
        </authorList>
    </citation>
    <scope>NUCLEOTIDE SEQUENCE</scope>
</reference>
<proteinExistence type="predicted"/>
<dbReference type="EMBL" id="HG994369">
    <property type="protein sequence ID" value="CAF1925271.1"/>
    <property type="molecule type" value="Genomic_DNA"/>
</dbReference>
<accession>A0A816KYW8</accession>
<dbReference type="EMBL" id="HG994365">
    <property type="protein sequence ID" value="CAF2077297.1"/>
    <property type="molecule type" value="Genomic_DNA"/>
</dbReference>
<dbReference type="Proteomes" id="UP001295469">
    <property type="component" value="Chromosome C05"/>
</dbReference>
<evidence type="ECO:0000256" key="1">
    <source>
        <dbReference type="SAM" id="MobiDB-lite"/>
    </source>
</evidence>
<name>A0A816KYW8_BRANA</name>
<dbReference type="Proteomes" id="UP001295469">
    <property type="component" value="Chromosome C01"/>
</dbReference>
<feature type="non-terminal residue" evidence="2">
    <location>
        <position position="1"/>
    </location>
</feature>
<gene>
    <name evidence="3" type="ORF">DARMORV10_C01P43260.1</name>
    <name evidence="2" type="ORF">DARMORV10_C05P11140.1</name>
</gene>
<evidence type="ECO:0000313" key="2">
    <source>
        <dbReference type="EMBL" id="CAF1925271.1"/>
    </source>
</evidence>